<dbReference type="SUPFAM" id="SSF88713">
    <property type="entry name" value="Glycoside hydrolase/deacetylase"/>
    <property type="match status" value="1"/>
</dbReference>
<proteinExistence type="inferred from homology"/>
<keyword evidence="3" id="KW-0378">Hydrolase</keyword>
<dbReference type="GO" id="GO:0009313">
    <property type="term" value="P:oligosaccharide catabolic process"/>
    <property type="evidence" value="ECO:0007669"/>
    <property type="project" value="TreeGrafter"/>
</dbReference>
<name>A0A8J3C8V8_9PSEU</name>
<evidence type="ECO:0000256" key="3">
    <source>
        <dbReference type="ARBA" id="ARBA00022801"/>
    </source>
</evidence>
<dbReference type="Proteomes" id="UP000637578">
    <property type="component" value="Unassembled WGS sequence"/>
</dbReference>
<dbReference type="Pfam" id="PF10633">
    <property type="entry name" value="NPCBM_assoc"/>
    <property type="match status" value="1"/>
</dbReference>
<dbReference type="PANTHER" id="PTHR46017:SF1">
    <property type="entry name" value="ALPHA-MANNOSIDASE 2C1"/>
    <property type="match status" value="1"/>
</dbReference>
<organism evidence="6 7">
    <name type="scientific">Longimycelium tulufanense</name>
    <dbReference type="NCBI Taxonomy" id="907463"/>
    <lineage>
        <taxon>Bacteria</taxon>
        <taxon>Bacillati</taxon>
        <taxon>Actinomycetota</taxon>
        <taxon>Actinomycetes</taxon>
        <taxon>Pseudonocardiales</taxon>
        <taxon>Pseudonocardiaceae</taxon>
        <taxon>Longimycelium</taxon>
    </lineage>
</organism>
<dbReference type="GO" id="GO:0046872">
    <property type="term" value="F:metal ion binding"/>
    <property type="evidence" value="ECO:0007669"/>
    <property type="project" value="UniProtKB-KW"/>
</dbReference>
<evidence type="ECO:0000313" key="6">
    <source>
        <dbReference type="EMBL" id="GGM57908.1"/>
    </source>
</evidence>
<dbReference type="Pfam" id="PF09261">
    <property type="entry name" value="Alpha-mann_mid"/>
    <property type="match status" value="1"/>
</dbReference>
<evidence type="ECO:0000313" key="7">
    <source>
        <dbReference type="Proteomes" id="UP000637578"/>
    </source>
</evidence>
<keyword evidence="2" id="KW-0479">Metal-binding</keyword>
<comment type="similarity">
    <text evidence="1">Belongs to the glycosyl hydrolase 38 family.</text>
</comment>
<keyword evidence="4" id="KW-0326">Glycosidase</keyword>
<dbReference type="InterPro" id="IPR037094">
    <property type="entry name" value="Glyco_hydro_38_cen_sf"/>
</dbReference>
<dbReference type="EMBL" id="BMMK01000013">
    <property type="protein sequence ID" value="GGM57908.1"/>
    <property type="molecule type" value="Genomic_DNA"/>
</dbReference>
<gene>
    <name evidence="6" type="ORF">GCM10012275_31390</name>
</gene>
<protein>
    <submittedName>
        <fullName evidence="6">Alpha-mannosidase</fullName>
    </submittedName>
</protein>
<dbReference type="PANTHER" id="PTHR46017">
    <property type="entry name" value="ALPHA-MANNOSIDASE 2C1"/>
    <property type="match status" value="1"/>
</dbReference>
<dbReference type="GO" id="GO:0004559">
    <property type="term" value="F:alpha-mannosidase activity"/>
    <property type="evidence" value="ECO:0007669"/>
    <property type="project" value="InterPro"/>
</dbReference>
<comment type="caution">
    <text evidence="6">The sequence shown here is derived from an EMBL/GenBank/DDBJ whole genome shotgun (WGS) entry which is preliminary data.</text>
</comment>
<feature type="domain" description="Glycoside hydrolase family 38 central" evidence="5">
    <location>
        <begin position="413"/>
        <end position="484"/>
    </location>
</feature>
<dbReference type="SMART" id="SM00872">
    <property type="entry name" value="Alpha-mann_mid"/>
    <property type="match status" value="1"/>
</dbReference>
<dbReference type="GO" id="GO:0006013">
    <property type="term" value="P:mannose metabolic process"/>
    <property type="evidence" value="ECO:0007669"/>
    <property type="project" value="InterPro"/>
</dbReference>
<dbReference type="InterPro" id="IPR018905">
    <property type="entry name" value="A-galactase_NEW3"/>
</dbReference>
<dbReference type="Gene3D" id="3.20.110.10">
    <property type="entry name" value="Glycoside hydrolase 38, N terminal domain"/>
    <property type="match status" value="1"/>
</dbReference>
<dbReference type="CDD" id="cd10786">
    <property type="entry name" value="GH38N_AMII_like"/>
    <property type="match status" value="1"/>
</dbReference>
<sequence length="1444" mass="155814">MEVTVEPTELFTGPEDAPLQVVRVTVAEVAGPVRVHVEGRGLDTPVPVVATVHGRTTFELGVSTSAHRPGSVVPGRVVAVSGDEEATVDVDLVVAEPGWTMFMVSHFHYDPVWWNTQAAYTADWDRLNFPDSPRAAFQQAGFDLVRAHLELALREPEYKFVLAEVDYLKPYWDTHPEHRAVLRRLMADGRMEIMGGTYNEPNTNLTGPETAIRNFVLGLGFQRHVLGADPRTAWQLDVFGHDPAFPGMAADAGLSSSSWARGPFHQWGPVEGRPGGRGDPTRMQFPSEFEWLAPSGRGLLTSYMAQHYSAGYWMDSAPSLAEAEAATYELFLTLKKVATTRNVLLPVGTDYSPPNKWVTSIQRDWNAYYTWPRFVCALPREFFAAVRAELAERAVEPVPVTRDMNPIYTGKDVSYIDTKQAQREAEIALLQAERFAVFASLLTGARYPDAAFTKAWVQLAYNAHHDGITGSEGDQVYLDLLTGWRDARDIAVGVRDTVLRTLTSIVDAPTGGGLPATVWNSLPRNRTDLVTIRLPDPIGVGIDVVDDEGRSLPTLVEHDGTSVTFLARDVPSLGWRSFLLHPSATPSGWTPAEGTEIANEYYRVTVDPGRGGGVSSLRELALDRELIAAGRVGNELALYPEHPSHPSFGEGPWHLLPRGPATVSGDTEAESVRVLRCALGQRLEVRGRVGSVRYQQAITLWRGTRRVECSTRVEEFTGSDELLRVRWPCPVAGGLPVSEVGNPVIGRGFGLVDVDAADHPWTLDNPAHTWFGLGSTARVRVNDVVRAVGVAEVVVPTRDEAAPLARRLVTALGRAGVTATTGEAQGARYGDLDVDSNLPDFRIALGGPAENGFTAEVLGRAGLAWHEELERQLAASGRAVLWVPAERALAEVWVPGADLRDARALPVLVVAGRGREDLHAAIDAVVADLDDQEIVVSQQPGVPENSAEERTVALLNRGMPGFAVGPDGTLHVSLMRSCTGWPSGVWIDPPKRTTPDGSGFQLQHWTHVFEYALVSGAGDWREAGIPALGETYSQPLFGLPVELAPGTRRQLPARGSLLRVEPAERVALATLKAAGNPLSRGSGEPVNPAGALTIRLAERHGENTSVAVSSPMLRFIDAARADLLEQREDSVPTDGDLVTELGGFETATFVAKPELAATSIVDNGMVVPLGPESEVAQPLYARYWAHNSGPAPLGGLPAAIHVDPVQPVVEAGKGVVLRVTVASDRTDGDLHGVVRLVAPENWTVEPAEFEVSLRPGGHHHWDVRIKEPSVGQLAALPTPGRYPVRAQLRLMGDDLPPSWRQVVEDVALLGVPEDSTGVFGMVGLAADGGLDEAGAVPGEVLKLVQEPEAVRVRRGGQGQLRVVVGTDAHAPLALTAQLISPWGTWEALPVAVRGVELPARGHAEVTFPVWPPPWAEPGRWWALVKLSAAGALRYSPAVPVEVVP</sequence>
<dbReference type="SUPFAM" id="SSF88688">
    <property type="entry name" value="Families 57/38 glycoside transferase middle domain"/>
    <property type="match status" value="1"/>
</dbReference>
<evidence type="ECO:0000259" key="5">
    <source>
        <dbReference type="SMART" id="SM00872"/>
    </source>
</evidence>
<dbReference type="RefSeq" id="WP_189058326.1">
    <property type="nucleotide sequence ID" value="NZ_BMMK01000013.1"/>
</dbReference>
<dbReference type="Pfam" id="PF01074">
    <property type="entry name" value="Glyco_hydro_38N"/>
    <property type="match status" value="1"/>
</dbReference>
<dbReference type="InterPro" id="IPR028995">
    <property type="entry name" value="Glyco_hydro_57/38_cen_sf"/>
</dbReference>
<evidence type="ECO:0000256" key="4">
    <source>
        <dbReference type="ARBA" id="ARBA00023295"/>
    </source>
</evidence>
<keyword evidence="7" id="KW-1185">Reference proteome</keyword>
<dbReference type="InterPro" id="IPR011330">
    <property type="entry name" value="Glyco_hydro/deAcase_b/a-brl"/>
</dbReference>
<dbReference type="Gene3D" id="1.20.1270.50">
    <property type="entry name" value="Glycoside hydrolase family 38, central domain"/>
    <property type="match status" value="1"/>
</dbReference>
<dbReference type="InterPro" id="IPR015341">
    <property type="entry name" value="Glyco_hydro_38_cen"/>
</dbReference>
<accession>A0A8J3C8V8</accession>
<dbReference type="InterPro" id="IPR027291">
    <property type="entry name" value="Glyco_hydro_38_N_sf"/>
</dbReference>
<dbReference type="InterPro" id="IPR000602">
    <property type="entry name" value="Glyco_hydro_38_N"/>
</dbReference>
<dbReference type="SUPFAM" id="SSF74650">
    <property type="entry name" value="Galactose mutarotase-like"/>
    <property type="match status" value="2"/>
</dbReference>
<reference evidence="6" key="1">
    <citation type="journal article" date="2014" name="Int. J. Syst. Evol. Microbiol.">
        <title>Complete genome sequence of Corynebacterium casei LMG S-19264T (=DSM 44701T), isolated from a smear-ripened cheese.</title>
        <authorList>
            <consortium name="US DOE Joint Genome Institute (JGI-PGF)"/>
            <person name="Walter F."/>
            <person name="Albersmeier A."/>
            <person name="Kalinowski J."/>
            <person name="Ruckert C."/>
        </authorList>
    </citation>
    <scope>NUCLEOTIDE SEQUENCE</scope>
    <source>
        <strain evidence="6">CGMCC 4.5737</strain>
    </source>
</reference>
<dbReference type="InterPro" id="IPR011682">
    <property type="entry name" value="Glyco_hydro_38_C"/>
</dbReference>
<dbReference type="Gene3D" id="2.70.98.30">
    <property type="entry name" value="Golgi alpha-mannosidase II, domain 4"/>
    <property type="match status" value="2"/>
</dbReference>
<reference evidence="6" key="2">
    <citation type="submission" date="2020-09" db="EMBL/GenBank/DDBJ databases">
        <authorList>
            <person name="Sun Q."/>
            <person name="Zhou Y."/>
        </authorList>
    </citation>
    <scope>NUCLEOTIDE SEQUENCE</scope>
    <source>
        <strain evidence="6">CGMCC 4.5737</strain>
    </source>
</reference>
<evidence type="ECO:0000256" key="1">
    <source>
        <dbReference type="ARBA" id="ARBA00009792"/>
    </source>
</evidence>
<evidence type="ECO:0000256" key="2">
    <source>
        <dbReference type="ARBA" id="ARBA00022723"/>
    </source>
</evidence>
<dbReference type="InterPro" id="IPR011013">
    <property type="entry name" value="Gal_mutarotase_sf_dom"/>
</dbReference>
<dbReference type="GO" id="GO:0030246">
    <property type="term" value="F:carbohydrate binding"/>
    <property type="evidence" value="ECO:0007669"/>
    <property type="project" value="InterPro"/>
</dbReference>
<dbReference type="Pfam" id="PF07748">
    <property type="entry name" value="Glyco_hydro_38C"/>
    <property type="match status" value="1"/>
</dbReference>